<keyword evidence="8" id="KW-1133">Transmembrane helix</keyword>
<evidence type="ECO:0000256" key="5">
    <source>
        <dbReference type="ARBA" id="ARBA00022519"/>
    </source>
</evidence>
<dbReference type="AlphaFoldDB" id="A0AAU9D7R2"/>
<name>A0AAU9D7R2_9BACT</name>
<evidence type="ECO:0000256" key="6">
    <source>
        <dbReference type="ARBA" id="ARBA00022692"/>
    </source>
</evidence>
<dbReference type="GO" id="GO:0098797">
    <property type="term" value="C:plasma membrane protein complex"/>
    <property type="evidence" value="ECO:0007669"/>
    <property type="project" value="TreeGrafter"/>
</dbReference>
<dbReference type="EMBL" id="AP025314">
    <property type="protein sequence ID" value="BDD08235.1"/>
    <property type="molecule type" value="Genomic_DNA"/>
</dbReference>
<dbReference type="Proteomes" id="UP001348817">
    <property type="component" value="Chromosome"/>
</dbReference>
<evidence type="ECO:0000256" key="3">
    <source>
        <dbReference type="ARBA" id="ARBA00022448"/>
    </source>
</evidence>
<dbReference type="PROSITE" id="PS52015">
    <property type="entry name" value="TONB_CTD"/>
    <property type="match status" value="1"/>
</dbReference>
<feature type="domain" description="TonB C-terminal" evidence="10">
    <location>
        <begin position="245"/>
        <end position="339"/>
    </location>
</feature>
<protein>
    <recommendedName>
        <fullName evidence="10">TonB C-terminal domain-containing protein</fullName>
    </recommendedName>
</protein>
<evidence type="ECO:0000256" key="7">
    <source>
        <dbReference type="ARBA" id="ARBA00022927"/>
    </source>
</evidence>
<dbReference type="SUPFAM" id="SSF74653">
    <property type="entry name" value="TolA/TonB C-terminal domain"/>
    <property type="match status" value="1"/>
</dbReference>
<dbReference type="GO" id="GO:0031992">
    <property type="term" value="F:energy transducer activity"/>
    <property type="evidence" value="ECO:0007669"/>
    <property type="project" value="TreeGrafter"/>
</dbReference>
<evidence type="ECO:0000313" key="12">
    <source>
        <dbReference type="Proteomes" id="UP001348817"/>
    </source>
</evidence>
<dbReference type="RefSeq" id="WP_338393506.1">
    <property type="nucleotide sequence ID" value="NZ_AP025314.1"/>
</dbReference>
<keyword evidence="12" id="KW-1185">Reference proteome</keyword>
<keyword evidence="5" id="KW-0997">Cell inner membrane</keyword>
<dbReference type="InterPro" id="IPR051045">
    <property type="entry name" value="TonB-dependent_transducer"/>
</dbReference>
<gene>
    <name evidence="11" type="ORF">FUAX_06670</name>
</gene>
<comment type="subcellular location">
    <subcellularLocation>
        <location evidence="1">Cell inner membrane</location>
        <topology evidence="1">Single-pass membrane protein</topology>
        <orientation evidence="1">Periplasmic side</orientation>
    </subcellularLocation>
</comment>
<dbReference type="KEGG" id="fax:FUAX_06670"/>
<evidence type="ECO:0000256" key="1">
    <source>
        <dbReference type="ARBA" id="ARBA00004383"/>
    </source>
</evidence>
<organism evidence="11 12">
    <name type="scientific">Fulvitalea axinellae</name>
    <dbReference type="NCBI Taxonomy" id="1182444"/>
    <lineage>
        <taxon>Bacteria</taxon>
        <taxon>Pseudomonadati</taxon>
        <taxon>Bacteroidota</taxon>
        <taxon>Cytophagia</taxon>
        <taxon>Cytophagales</taxon>
        <taxon>Persicobacteraceae</taxon>
        <taxon>Fulvitalea</taxon>
    </lineage>
</organism>
<keyword evidence="7" id="KW-0653">Protein transport</keyword>
<evidence type="ECO:0000256" key="8">
    <source>
        <dbReference type="ARBA" id="ARBA00022989"/>
    </source>
</evidence>
<dbReference type="GO" id="GO:0015031">
    <property type="term" value="P:protein transport"/>
    <property type="evidence" value="ECO:0007669"/>
    <property type="project" value="UniProtKB-KW"/>
</dbReference>
<evidence type="ECO:0000256" key="4">
    <source>
        <dbReference type="ARBA" id="ARBA00022475"/>
    </source>
</evidence>
<comment type="similarity">
    <text evidence="2">Belongs to the TonB family.</text>
</comment>
<dbReference type="GO" id="GO:0055085">
    <property type="term" value="P:transmembrane transport"/>
    <property type="evidence" value="ECO:0007669"/>
    <property type="project" value="InterPro"/>
</dbReference>
<reference evidence="11 12" key="1">
    <citation type="submission" date="2021-12" db="EMBL/GenBank/DDBJ databases">
        <title>Genome sequencing of bacteria with rrn-lacking chromosome and rrn-plasmid.</title>
        <authorList>
            <person name="Anda M."/>
            <person name="Iwasaki W."/>
        </authorList>
    </citation>
    <scope>NUCLEOTIDE SEQUENCE [LARGE SCALE GENOMIC DNA]</scope>
    <source>
        <strain evidence="11 12">DSM 100852</strain>
    </source>
</reference>
<dbReference type="InterPro" id="IPR037682">
    <property type="entry name" value="TonB_C"/>
</dbReference>
<sequence length="339" mass="38540">MKRFTNALKSVSIFVLIFSAFNGWGQKLNGPTEYLDNGFNKTKRSKAVYVRHLGKYKKTDVRCAFQDYLVTGELYREGYLALRSKTVNPNGPKVVSSTLDSLRVTYYKNGNKRLSGNYTEGRKVGTFRHWYQNGKVRGDYRYFLMSKAGLDQDYIYANHYDSLGHQQISNGNGVYDSFDPDENLFVKGKTEMGLKTGLWTGKDSKGNLRYSEKYEKGNLVKGESYDADGRKYIYTEVKQAPEYEGGRRGFYRAVGKSVRYPREARTSGVAGKVYISYVVDKEGKVTKTRNINSLHPALDKEAIRVISSLNGYSPGMKRGQVSDIEIIFPFSFQAYAVLK</sequence>
<accession>A0AAU9D7R2</accession>
<dbReference type="InterPro" id="IPR006260">
    <property type="entry name" value="TonB/TolA_C"/>
</dbReference>
<keyword evidence="4" id="KW-1003">Cell membrane</keyword>
<evidence type="ECO:0000256" key="9">
    <source>
        <dbReference type="ARBA" id="ARBA00023136"/>
    </source>
</evidence>
<dbReference type="SUPFAM" id="SSF82185">
    <property type="entry name" value="Histone H3 K4-specific methyltransferase SET7/9 N-terminal domain"/>
    <property type="match status" value="1"/>
</dbReference>
<evidence type="ECO:0000259" key="10">
    <source>
        <dbReference type="PROSITE" id="PS52015"/>
    </source>
</evidence>
<dbReference type="Pfam" id="PF03544">
    <property type="entry name" value="TonB_C"/>
    <property type="match status" value="1"/>
</dbReference>
<evidence type="ECO:0000313" key="11">
    <source>
        <dbReference type="EMBL" id="BDD08235.1"/>
    </source>
</evidence>
<proteinExistence type="inferred from homology"/>
<keyword evidence="9" id="KW-0472">Membrane</keyword>
<dbReference type="PANTHER" id="PTHR33446">
    <property type="entry name" value="PROTEIN TONB-RELATED"/>
    <property type="match status" value="1"/>
</dbReference>
<dbReference type="PANTHER" id="PTHR33446:SF2">
    <property type="entry name" value="PROTEIN TONB"/>
    <property type="match status" value="1"/>
</dbReference>
<dbReference type="Gene3D" id="3.30.2420.10">
    <property type="entry name" value="TonB"/>
    <property type="match status" value="1"/>
</dbReference>
<dbReference type="Gene3D" id="3.90.930.1">
    <property type="match status" value="1"/>
</dbReference>
<dbReference type="NCBIfam" id="TIGR01352">
    <property type="entry name" value="tonB_Cterm"/>
    <property type="match status" value="1"/>
</dbReference>
<keyword evidence="6" id="KW-0812">Transmembrane</keyword>
<keyword evidence="3" id="KW-0813">Transport</keyword>
<evidence type="ECO:0000256" key="2">
    <source>
        <dbReference type="ARBA" id="ARBA00006555"/>
    </source>
</evidence>